<evidence type="ECO:0000313" key="1">
    <source>
        <dbReference type="EMBL" id="KAK8194283.1"/>
    </source>
</evidence>
<organism evidence="1 2">
    <name type="scientific">Zalaria obscura</name>
    <dbReference type="NCBI Taxonomy" id="2024903"/>
    <lineage>
        <taxon>Eukaryota</taxon>
        <taxon>Fungi</taxon>
        <taxon>Dikarya</taxon>
        <taxon>Ascomycota</taxon>
        <taxon>Pezizomycotina</taxon>
        <taxon>Dothideomycetes</taxon>
        <taxon>Dothideomycetidae</taxon>
        <taxon>Dothideales</taxon>
        <taxon>Zalariaceae</taxon>
        <taxon>Zalaria</taxon>
    </lineage>
</organism>
<evidence type="ECO:0000313" key="2">
    <source>
        <dbReference type="Proteomes" id="UP001320706"/>
    </source>
</evidence>
<dbReference type="EMBL" id="JAMKPW020000043">
    <property type="protein sequence ID" value="KAK8194283.1"/>
    <property type="molecule type" value="Genomic_DNA"/>
</dbReference>
<sequence>MASPAASGKLQKPIPIPYGGRTASGQFPAVSPTRGHNRSPSAQIPSRGSPVRRRRNYSNQTSAYPVLPPSSQGGLNPALAADDGILLPPPSIGAQFNPRRSSLDWSSRPTTPVSTNSRSTSPVNLGGYVHYSTPNFAPPVPEHSTPRLAPPTPERLAPIAFEEKEKKNRRTWFGRNKDKSDEDKGPQAWIVGHHGMVPFDLPGLLSGNAMPELWNPSGDCFVYLFPRDSGKGPSFRVDSSIFASSPVLTKLAYGDVYGSQTSTAGASDRTSLVEATDRLNIQTSTPPMTPEQKARYAPSDISRDSRFMLDTYDTPSEVHLYLPVQQSAESIQLSPKGRVLDQSIHEAEALIAVRNLFAFLTGQALVATEKRFSVFAVFMRISELLKTYEFSNLDASTYGEVATSSFDKYIDELGLADVRVSLEQTIEGIVLGEHMRSVALYNEAFTHAVGKHDDILKLNNPKFKLLSPITVNRLGRAAMDLDKRTASVQHTLEDFDFPGIFSGIMASKTADERKLVDFDAWKDSFFSMRKFFMAFYKIRYGSWPPKASSKKNDLETSGLNRIVLQDLYNDLSSLYDLLVDRTSLTNRTADGVLMDDRDTDSPYVSALRHVLSEYDRSSPPVKPPVPFDLPTFPSLRSTRPDLGTGDQKKDAKTLAKKLKDDEIAAILRASYNQDVPISQFLAAYREVERKAAHSCTIQAIVDARIGHWIFMYAVLQALPMLVVDAPDLKHTDSVEYFLCEPPRSGVPWAKEDALGTRNWYEISGGGVVSLPSDVVENSVEGIYRRSHCWVAAQNWTRGNTIVAAAIVEQTRGTDMAMGPAGLQPPETFTRPPRSSSLRPGSRDTSPNKSPRSKRESVMHLGLEALPLPVGVRPDGGLVAPGGAPLIGGVRPPSRNATDPARTFDDILKSSEVEQGKKKR</sequence>
<accession>A0ACC3S472</accession>
<proteinExistence type="predicted"/>
<gene>
    <name evidence="1" type="ORF">M8818_007471</name>
</gene>
<dbReference type="Proteomes" id="UP001320706">
    <property type="component" value="Unassembled WGS sequence"/>
</dbReference>
<keyword evidence="2" id="KW-1185">Reference proteome</keyword>
<name>A0ACC3S472_9PEZI</name>
<comment type="caution">
    <text evidence="1">The sequence shown here is derived from an EMBL/GenBank/DDBJ whole genome shotgun (WGS) entry which is preliminary data.</text>
</comment>
<reference evidence="1" key="1">
    <citation type="submission" date="2024-02" db="EMBL/GenBank/DDBJ databases">
        <title>Metagenome Assembled Genome of Zalaria obscura JY119.</title>
        <authorList>
            <person name="Vighnesh L."/>
            <person name="Jagadeeshwari U."/>
            <person name="Venkata Ramana C."/>
            <person name="Sasikala C."/>
        </authorList>
    </citation>
    <scope>NUCLEOTIDE SEQUENCE</scope>
    <source>
        <strain evidence="1">JY119</strain>
    </source>
</reference>
<protein>
    <submittedName>
        <fullName evidence="1">Uncharacterized protein</fullName>
    </submittedName>
</protein>